<dbReference type="SUPFAM" id="SSF51197">
    <property type="entry name" value="Clavaminate synthase-like"/>
    <property type="match status" value="1"/>
</dbReference>
<protein>
    <submittedName>
        <fullName evidence="5">TauD/TfdA family dioxygenase</fullName>
    </submittedName>
</protein>
<dbReference type="PANTHER" id="PTHR10696:SF56">
    <property type="entry name" value="TAUD_TFDA-LIKE DOMAIN-CONTAINING PROTEIN"/>
    <property type="match status" value="1"/>
</dbReference>
<keyword evidence="3" id="KW-0045">Antibiotic biosynthesis</keyword>
<dbReference type="Pfam" id="PF02668">
    <property type="entry name" value="TauD"/>
    <property type="match status" value="1"/>
</dbReference>
<comment type="caution">
    <text evidence="5">The sequence shown here is derived from an EMBL/GenBank/DDBJ whole genome shotgun (WGS) entry which is preliminary data.</text>
</comment>
<keyword evidence="5" id="KW-0223">Dioxygenase</keyword>
<evidence type="ECO:0000256" key="1">
    <source>
        <dbReference type="ARBA" id="ARBA00001954"/>
    </source>
</evidence>
<dbReference type="AlphaFoldDB" id="A0A7C2NZM6"/>
<keyword evidence="2" id="KW-0560">Oxidoreductase</keyword>
<dbReference type="InterPro" id="IPR003819">
    <property type="entry name" value="TauD/TfdA-like"/>
</dbReference>
<reference evidence="5" key="1">
    <citation type="journal article" date="2020" name="mSystems">
        <title>Genome- and Community-Level Interaction Insights into Carbon Utilization and Element Cycling Functions of Hydrothermarchaeota in Hydrothermal Sediment.</title>
        <authorList>
            <person name="Zhou Z."/>
            <person name="Liu Y."/>
            <person name="Xu W."/>
            <person name="Pan J."/>
            <person name="Luo Z.H."/>
            <person name="Li M."/>
        </authorList>
    </citation>
    <scope>NUCLEOTIDE SEQUENCE [LARGE SCALE GENOMIC DNA]</scope>
    <source>
        <strain evidence="5">SpSt-339</strain>
    </source>
</reference>
<gene>
    <name evidence="5" type="ORF">ENQ76_14610</name>
</gene>
<evidence type="ECO:0000313" key="5">
    <source>
        <dbReference type="EMBL" id="HEN16689.1"/>
    </source>
</evidence>
<dbReference type="InterPro" id="IPR050411">
    <property type="entry name" value="AlphaKG_dependent_hydroxylases"/>
</dbReference>
<evidence type="ECO:0000256" key="3">
    <source>
        <dbReference type="ARBA" id="ARBA00023194"/>
    </source>
</evidence>
<accession>A0A7C2NZM6</accession>
<dbReference type="EMBL" id="DSOK01000401">
    <property type="protein sequence ID" value="HEN16689.1"/>
    <property type="molecule type" value="Genomic_DNA"/>
</dbReference>
<sequence length="343" mass="38958">MPPGKELPLVIGPDEIGSPSGLRAWLASQTAWLNDRLVSHGALLFRGFDLRTAEDFQDAAGAIAPKFLDYTRGSSPRNKVSGRVYTSTEAPPGVPIALHCELSYIKDYPDRICFFCETPPARGGQTPIADMRAVYLALDPNVRRRFEERGLRFIQNVPAVKSRRNYRTWPEMFATENRSEVEQACRAQEIQARWKPDGTLQLINTRPATIQHPVTGETIWFNSAHNQHDSWSWEFRHAGRPLLALLARLIERRRRRRLAPEDYPNHCTFADGGEIPRADIEHIRQVLWDHAVLFDWQQKDLLVLDNLRIAHGRMPFRGPRRILVAMGLCSPVEAVAASGESRS</sequence>
<dbReference type="GO" id="GO:0017000">
    <property type="term" value="P:antibiotic biosynthetic process"/>
    <property type="evidence" value="ECO:0007669"/>
    <property type="project" value="UniProtKB-KW"/>
</dbReference>
<dbReference type="Gene3D" id="3.60.130.10">
    <property type="entry name" value="Clavaminate synthase-like"/>
    <property type="match status" value="1"/>
</dbReference>
<name>A0A7C2NZM6_9PLAN</name>
<dbReference type="PANTHER" id="PTHR10696">
    <property type="entry name" value="GAMMA-BUTYROBETAINE HYDROXYLASE-RELATED"/>
    <property type="match status" value="1"/>
</dbReference>
<evidence type="ECO:0000259" key="4">
    <source>
        <dbReference type="Pfam" id="PF02668"/>
    </source>
</evidence>
<dbReference type="GO" id="GO:0016706">
    <property type="term" value="F:2-oxoglutarate-dependent dioxygenase activity"/>
    <property type="evidence" value="ECO:0007669"/>
    <property type="project" value="UniProtKB-ARBA"/>
</dbReference>
<organism evidence="5">
    <name type="scientific">Schlesneria paludicola</name>
    <dbReference type="NCBI Taxonomy" id="360056"/>
    <lineage>
        <taxon>Bacteria</taxon>
        <taxon>Pseudomonadati</taxon>
        <taxon>Planctomycetota</taxon>
        <taxon>Planctomycetia</taxon>
        <taxon>Planctomycetales</taxon>
        <taxon>Planctomycetaceae</taxon>
        <taxon>Schlesneria</taxon>
    </lineage>
</organism>
<proteinExistence type="predicted"/>
<dbReference type="InterPro" id="IPR042098">
    <property type="entry name" value="TauD-like_sf"/>
</dbReference>
<comment type="cofactor">
    <cofactor evidence="1">
        <name>Fe(2+)</name>
        <dbReference type="ChEBI" id="CHEBI:29033"/>
    </cofactor>
</comment>
<feature type="domain" description="TauD/TfdA-like" evidence="4">
    <location>
        <begin position="22"/>
        <end position="325"/>
    </location>
</feature>
<evidence type="ECO:0000256" key="2">
    <source>
        <dbReference type="ARBA" id="ARBA00023002"/>
    </source>
</evidence>